<reference evidence="1 2" key="1">
    <citation type="journal article" date="2019" name="Sci. Rep.">
        <title>Orb-weaving spider Araneus ventricosus genome elucidates the spidroin gene catalogue.</title>
        <authorList>
            <person name="Kono N."/>
            <person name="Nakamura H."/>
            <person name="Ohtoshi R."/>
            <person name="Moran D.A.P."/>
            <person name="Shinohara A."/>
            <person name="Yoshida Y."/>
            <person name="Fujiwara M."/>
            <person name="Mori M."/>
            <person name="Tomita M."/>
            <person name="Arakawa K."/>
        </authorList>
    </citation>
    <scope>NUCLEOTIDE SEQUENCE [LARGE SCALE GENOMIC DNA]</scope>
</reference>
<evidence type="ECO:0000313" key="2">
    <source>
        <dbReference type="Proteomes" id="UP000499080"/>
    </source>
</evidence>
<dbReference type="AlphaFoldDB" id="A0A4Y2CBS5"/>
<dbReference type="Proteomes" id="UP000499080">
    <property type="component" value="Unassembled WGS sequence"/>
</dbReference>
<sequence>MNAAPLLVETNSDVIFLPSTCLPLYRANRRVLFPYAFTDHPESILYCIWYIKSILSNFPESEQRSAPISLDSRDSTVLGMEHELPERGTLYIGIGNGISVARDRCFQHGRPNSTTLHISHVCRFGAS</sequence>
<keyword evidence="2" id="KW-1185">Reference proteome</keyword>
<accession>A0A4Y2CBS5</accession>
<dbReference type="EMBL" id="BGPR01000174">
    <property type="protein sequence ID" value="GBM01851.1"/>
    <property type="molecule type" value="Genomic_DNA"/>
</dbReference>
<organism evidence="1 2">
    <name type="scientific">Araneus ventricosus</name>
    <name type="common">Orbweaver spider</name>
    <name type="synonym">Epeira ventricosa</name>
    <dbReference type="NCBI Taxonomy" id="182803"/>
    <lineage>
        <taxon>Eukaryota</taxon>
        <taxon>Metazoa</taxon>
        <taxon>Ecdysozoa</taxon>
        <taxon>Arthropoda</taxon>
        <taxon>Chelicerata</taxon>
        <taxon>Arachnida</taxon>
        <taxon>Araneae</taxon>
        <taxon>Araneomorphae</taxon>
        <taxon>Entelegynae</taxon>
        <taxon>Araneoidea</taxon>
        <taxon>Araneidae</taxon>
        <taxon>Araneus</taxon>
    </lineage>
</organism>
<proteinExistence type="predicted"/>
<comment type="caution">
    <text evidence="1">The sequence shown here is derived from an EMBL/GenBank/DDBJ whole genome shotgun (WGS) entry which is preliminary data.</text>
</comment>
<gene>
    <name evidence="1" type="ORF">AVEN_218972_1</name>
</gene>
<name>A0A4Y2CBS5_ARAVE</name>
<evidence type="ECO:0000313" key="1">
    <source>
        <dbReference type="EMBL" id="GBM01851.1"/>
    </source>
</evidence>
<protein>
    <submittedName>
        <fullName evidence="1">Uncharacterized protein</fullName>
    </submittedName>
</protein>